<name>A0A381TGZ0_9ZZZZ</name>
<dbReference type="InterPro" id="IPR003715">
    <property type="entry name" value="Poly_export_N"/>
</dbReference>
<reference evidence="4" key="1">
    <citation type="submission" date="2018-05" db="EMBL/GenBank/DDBJ databases">
        <authorList>
            <person name="Lanie J.A."/>
            <person name="Ng W.-L."/>
            <person name="Kazmierczak K.M."/>
            <person name="Andrzejewski T.M."/>
            <person name="Davidsen T.M."/>
            <person name="Wayne K.J."/>
            <person name="Tettelin H."/>
            <person name="Glass J.I."/>
            <person name="Rusch D."/>
            <person name="Podicherti R."/>
            <person name="Tsui H.-C.T."/>
            <person name="Winkler M.E."/>
        </authorList>
    </citation>
    <scope>NUCLEOTIDE SEQUENCE</scope>
</reference>
<dbReference type="PANTHER" id="PTHR33619:SF3">
    <property type="entry name" value="POLYSACCHARIDE EXPORT PROTEIN GFCE-RELATED"/>
    <property type="match status" value="1"/>
</dbReference>
<dbReference type="PANTHER" id="PTHR33619">
    <property type="entry name" value="POLYSACCHARIDE EXPORT PROTEIN GFCE-RELATED"/>
    <property type="match status" value="1"/>
</dbReference>
<gene>
    <name evidence="4" type="ORF">METZ01_LOCUS68246</name>
</gene>
<feature type="domain" description="Soluble ligand binding" evidence="3">
    <location>
        <begin position="471"/>
        <end position="513"/>
    </location>
</feature>
<evidence type="ECO:0000259" key="3">
    <source>
        <dbReference type="Pfam" id="PF10531"/>
    </source>
</evidence>
<protein>
    <recommendedName>
        <fullName evidence="5">Soluble ligand binding domain-containing protein</fullName>
    </recommendedName>
</protein>
<evidence type="ECO:0000313" key="4">
    <source>
        <dbReference type="EMBL" id="SVA15392.1"/>
    </source>
</evidence>
<dbReference type="InterPro" id="IPR049712">
    <property type="entry name" value="Poly_export"/>
</dbReference>
<dbReference type="EMBL" id="UINC01004581">
    <property type="protein sequence ID" value="SVA15392.1"/>
    <property type="molecule type" value="Genomic_DNA"/>
</dbReference>
<dbReference type="Gene3D" id="3.10.560.10">
    <property type="entry name" value="Outer membrane lipoprotein wza domain like"/>
    <property type="match status" value="4"/>
</dbReference>
<organism evidence="4">
    <name type="scientific">marine metagenome</name>
    <dbReference type="NCBI Taxonomy" id="408172"/>
    <lineage>
        <taxon>unclassified sequences</taxon>
        <taxon>metagenomes</taxon>
        <taxon>ecological metagenomes</taxon>
    </lineage>
</organism>
<keyword evidence="1" id="KW-0732">Signal</keyword>
<dbReference type="Pfam" id="PF10531">
    <property type="entry name" value="SLBB"/>
    <property type="match status" value="3"/>
</dbReference>
<accession>A0A381TGZ0</accession>
<dbReference type="Pfam" id="PF02563">
    <property type="entry name" value="Poly_export"/>
    <property type="match status" value="1"/>
</dbReference>
<dbReference type="InterPro" id="IPR019554">
    <property type="entry name" value="Soluble_ligand-bd"/>
</dbReference>
<dbReference type="AlphaFoldDB" id="A0A381TGZ0"/>
<evidence type="ECO:0008006" key="5">
    <source>
        <dbReference type="Google" id="ProtNLM"/>
    </source>
</evidence>
<proteinExistence type="predicted"/>
<evidence type="ECO:0000256" key="1">
    <source>
        <dbReference type="ARBA" id="ARBA00022729"/>
    </source>
</evidence>
<sequence>MKNTIRLWALCALISAQTIDVNALRTLGQSSATKLGLDRTKLTQEKQAQSLVILDRPVDPSLYFVGPGDQFRVNIISSNEAFNYSLTVSPTGEILIPAVAIVPVYGLTLRQAIKAMEKTVKEWNQNVKIYITLEQIREFKVKVIGQLEQPGLYTATPMTRVSDLYQMIIEQYSTEIEEDEESLMERGVSETDRSMMYDQKSQIADLYERKMRVPEEEKEYQELSNRNLVLIRKQDSIKIDLARFGISGKNDHNPYLQQEDILVIPLRRHLIGIYGGVKIPGKYEYVFGEFLSDLIQIAGGLRPDADPEKIEITRYNGPTEKFSFTVEFQESKDVQLNPEDHVMVQYAKQYKRQEIVYITGEVVHPGVYSILPGQTTIGNILAKASGYTNRSDSSKITINNRDIYEIPDRELERILLIPEENRSTSERAYIKARMMTQKGALETNSIIQAQYIKDFLVAKNDIIHVPENFDYVEILGAVKRPGRYPFIQSYLYDNYIEIAGGITSNATRNKFVIKAGTGQRLPAKNKTKIDTGDIIFIAEKMEYNKWIVLKDVLATASQIAVLLFYIDRVTNSG</sequence>
<evidence type="ECO:0000259" key="2">
    <source>
        <dbReference type="Pfam" id="PF02563"/>
    </source>
</evidence>
<feature type="domain" description="Soluble ligand binding" evidence="3">
    <location>
        <begin position="271"/>
        <end position="322"/>
    </location>
</feature>
<feature type="domain" description="Soluble ligand binding" evidence="3">
    <location>
        <begin position="355"/>
        <end position="398"/>
    </location>
</feature>
<feature type="domain" description="Polysaccharide export protein N-terminal" evidence="2">
    <location>
        <begin position="60"/>
        <end position="133"/>
    </location>
</feature>
<dbReference type="GO" id="GO:0015159">
    <property type="term" value="F:polysaccharide transmembrane transporter activity"/>
    <property type="evidence" value="ECO:0007669"/>
    <property type="project" value="InterPro"/>
</dbReference>